<evidence type="ECO:0000313" key="1">
    <source>
        <dbReference type="EMBL" id="TFK79037.1"/>
    </source>
</evidence>
<feature type="non-terminal residue" evidence="1">
    <location>
        <position position="1"/>
    </location>
</feature>
<reference evidence="1 2" key="1">
    <citation type="journal article" date="2019" name="Nat. Ecol. Evol.">
        <title>Megaphylogeny resolves global patterns of mushroom evolution.</title>
        <authorList>
            <person name="Varga T."/>
            <person name="Krizsan K."/>
            <person name="Foldi C."/>
            <person name="Dima B."/>
            <person name="Sanchez-Garcia M."/>
            <person name="Sanchez-Ramirez S."/>
            <person name="Szollosi G.J."/>
            <person name="Szarkandi J.G."/>
            <person name="Papp V."/>
            <person name="Albert L."/>
            <person name="Andreopoulos W."/>
            <person name="Angelini C."/>
            <person name="Antonin V."/>
            <person name="Barry K.W."/>
            <person name="Bougher N.L."/>
            <person name="Buchanan P."/>
            <person name="Buyck B."/>
            <person name="Bense V."/>
            <person name="Catcheside P."/>
            <person name="Chovatia M."/>
            <person name="Cooper J."/>
            <person name="Damon W."/>
            <person name="Desjardin D."/>
            <person name="Finy P."/>
            <person name="Geml J."/>
            <person name="Haridas S."/>
            <person name="Hughes K."/>
            <person name="Justo A."/>
            <person name="Karasinski D."/>
            <person name="Kautmanova I."/>
            <person name="Kiss B."/>
            <person name="Kocsube S."/>
            <person name="Kotiranta H."/>
            <person name="LaButti K.M."/>
            <person name="Lechner B.E."/>
            <person name="Liimatainen K."/>
            <person name="Lipzen A."/>
            <person name="Lukacs Z."/>
            <person name="Mihaltcheva S."/>
            <person name="Morgado L.N."/>
            <person name="Niskanen T."/>
            <person name="Noordeloos M.E."/>
            <person name="Ohm R.A."/>
            <person name="Ortiz-Santana B."/>
            <person name="Ovrebo C."/>
            <person name="Racz N."/>
            <person name="Riley R."/>
            <person name="Savchenko A."/>
            <person name="Shiryaev A."/>
            <person name="Soop K."/>
            <person name="Spirin V."/>
            <person name="Szebenyi C."/>
            <person name="Tomsovsky M."/>
            <person name="Tulloss R.E."/>
            <person name="Uehling J."/>
            <person name="Grigoriev I.V."/>
            <person name="Vagvolgyi C."/>
            <person name="Papp T."/>
            <person name="Martin F.M."/>
            <person name="Miettinen O."/>
            <person name="Hibbett D.S."/>
            <person name="Nagy L.G."/>
        </authorList>
    </citation>
    <scope>NUCLEOTIDE SEQUENCE [LARGE SCALE GENOMIC DNA]</scope>
    <source>
        <strain evidence="1 2">HHB13444</strain>
    </source>
</reference>
<proteinExistence type="predicted"/>
<dbReference type="InParanoid" id="A0A5C3NR18"/>
<keyword evidence="2" id="KW-1185">Reference proteome</keyword>
<dbReference type="AlphaFoldDB" id="A0A5C3NR18"/>
<feature type="non-terminal residue" evidence="1">
    <location>
        <position position="175"/>
    </location>
</feature>
<gene>
    <name evidence="1" type="ORF">K466DRAFT_468796</name>
</gene>
<organism evidence="1 2">
    <name type="scientific">Polyporus arcularius HHB13444</name>
    <dbReference type="NCBI Taxonomy" id="1314778"/>
    <lineage>
        <taxon>Eukaryota</taxon>
        <taxon>Fungi</taxon>
        <taxon>Dikarya</taxon>
        <taxon>Basidiomycota</taxon>
        <taxon>Agaricomycotina</taxon>
        <taxon>Agaricomycetes</taxon>
        <taxon>Polyporales</taxon>
        <taxon>Polyporaceae</taxon>
        <taxon>Polyporus</taxon>
    </lineage>
</organism>
<evidence type="ECO:0000313" key="2">
    <source>
        <dbReference type="Proteomes" id="UP000308197"/>
    </source>
</evidence>
<name>A0A5C3NR18_9APHY</name>
<sequence length="175" mass="19326">VFEVFVIGPDLDGVRGSLEVVSPGLEGANDRKQFFIIDVVVPLWFRERLGEVSNGVPEVVVTALGQHASGSKVGGIDFNLVGLSWIRHERSLQLSERSVALSSPEPWIVFLGQIEERTRDLGEVAYKATVEVAEPEECLNILDAFGDRPVCDSSDLDRVHCKLVMRNNEPEVLDL</sequence>
<dbReference type="Proteomes" id="UP000308197">
    <property type="component" value="Unassembled WGS sequence"/>
</dbReference>
<dbReference type="EMBL" id="ML212199">
    <property type="protein sequence ID" value="TFK79037.1"/>
    <property type="molecule type" value="Genomic_DNA"/>
</dbReference>
<protein>
    <submittedName>
        <fullName evidence="1">Uncharacterized protein</fullName>
    </submittedName>
</protein>
<accession>A0A5C3NR18</accession>